<dbReference type="InterPro" id="IPR029058">
    <property type="entry name" value="AB_hydrolase_fold"/>
</dbReference>
<accession>A0AAU7B0N4</accession>
<dbReference type="EMBL" id="CP114014">
    <property type="protein sequence ID" value="XAY07411.1"/>
    <property type="molecule type" value="Genomic_DNA"/>
</dbReference>
<dbReference type="PANTHER" id="PTHR43194:SF2">
    <property type="entry name" value="PEROXISOMAL MEMBRANE PROTEIN LPX1"/>
    <property type="match status" value="1"/>
</dbReference>
<evidence type="ECO:0000313" key="2">
    <source>
        <dbReference type="EMBL" id="XAY07411.1"/>
    </source>
</evidence>
<dbReference type="AlphaFoldDB" id="A0AAU7B0N4"/>
<proteinExistence type="predicted"/>
<organism evidence="2">
    <name type="scientific">Paraconexibacter sp. AEG42_29</name>
    <dbReference type="NCBI Taxonomy" id="2997339"/>
    <lineage>
        <taxon>Bacteria</taxon>
        <taxon>Bacillati</taxon>
        <taxon>Actinomycetota</taxon>
        <taxon>Thermoleophilia</taxon>
        <taxon>Solirubrobacterales</taxon>
        <taxon>Paraconexibacteraceae</taxon>
        <taxon>Paraconexibacter</taxon>
    </lineage>
</organism>
<protein>
    <submittedName>
        <fullName evidence="2">2-succinyl-6-hydroxy-2, 4-cyclohexadiene-1-carboxylate synthase</fullName>
        <ecNumber evidence="2">4.2.99.20</ecNumber>
    </submittedName>
</protein>
<dbReference type="Pfam" id="PF12697">
    <property type="entry name" value="Abhydrolase_6"/>
    <property type="match status" value="1"/>
</dbReference>
<dbReference type="KEGG" id="parq:DSM112329_04292"/>
<dbReference type="SUPFAM" id="SSF53474">
    <property type="entry name" value="alpha/beta-Hydrolases"/>
    <property type="match status" value="1"/>
</dbReference>
<sequence length="254" mass="27678">MTDHREDVTVDGHRIEVVRLDGDTRRAALVLLHEGLGSVGLWRGFPASLQAATGRRLIIYSRFGHGRSAPPPQPRTPAFFGEEAHNVLPKLLAECGVERPILIGHSDGGSIALVHAAAHAVGGIVLIAPHVVVEDMTITAIEEVRDVFRGGRLRERMTRHHDDPDAAFWGWCDVWLDPAFRAFNLQADAENVSAPTLLIQGAEDPYGTLDQLDRIQSRVRGPVERLVVPGGHSPHLEQPAAVVERIAAFTAELA</sequence>
<feature type="domain" description="AB hydrolase-1" evidence="1">
    <location>
        <begin position="29"/>
        <end position="244"/>
    </location>
</feature>
<dbReference type="InterPro" id="IPR000073">
    <property type="entry name" value="AB_hydrolase_1"/>
</dbReference>
<dbReference type="PANTHER" id="PTHR43194">
    <property type="entry name" value="HYDROLASE ALPHA/BETA FOLD FAMILY"/>
    <property type="match status" value="1"/>
</dbReference>
<evidence type="ECO:0000259" key="1">
    <source>
        <dbReference type="Pfam" id="PF12697"/>
    </source>
</evidence>
<name>A0AAU7B0N4_9ACTN</name>
<dbReference type="InterPro" id="IPR050228">
    <property type="entry name" value="Carboxylesterase_BioH"/>
</dbReference>
<gene>
    <name evidence="2" type="primary">menH_2</name>
    <name evidence="2" type="ORF">DSM112329_04292</name>
</gene>
<reference evidence="2" key="1">
    <citation type="submission" date="2022-12" db="EMBL/GenBank/DDBJ databases">
        <title>Paraconexibacter alkalitolerans sp. nov. and Baekduia alba sp. nov., isolated from soil and emended description of the genera Paraconexibacter (Chun et al., 2020) and Baekduia (An et al., 2020).</title>
        <authorList>
            <person name="Vieira S."/>
            <person name="Huber K.J."/>
            <person name="Geppert A."/>
            <person name="Wolf J."/>
            <person name="Neumann-Schaal M."/>
            <person name="Muesken M."/>
            <person name="Overmann J."/>
        </authorList>
    </citation>
    <scope>NUCLEOTIDE SEQUENCE</scope>
    <source>
        <strain evidence="2">AEG42_29</strain>
    </source>
</reference>
<dbReference type="EC" id="4.2.99.20" evidence="2"/>
<dbReference type="Gene3D" id="3.40.50.1820">
    <property type="entry name" value="alpha/beta hydrolase"/>
    <property type="match status" value="1"/>
</dbReference>
<dbReference type="GO" id="GO:0070205">
    <property type="term" value="F:2-succinyl-6-hydroxy-2,4-cyclohexadiene-1-carboxylate synthase activity"/>
    <property type="evidence" value="ECO:0007669"/>
    <property type="project" value="UniProtKB-EC"/>
</dbReference>
<keyword evidence="2" id="KW-0456">Lyase</keyword>